<keyword evidence="8" id="KW-1185">Reference proteome</keyword>
<dbReference type="AlphaFoldDB" id="A0A660KVK9"/>
<dbReference type="UniPathway" id="UPA00394">
    <property type="reaction ID" value="UER00650"/>
</dbReference>
<keyword evidence="4" id="KW-0659">Purine metabolism</keyword>
<evidence type="ECO:0000256" key="6">
    <source>
        <dbReference type="ARBA" id="ARBA00031317"/>
    </source>
</evidence>
<dbReference type="SUPFAM" id="SSF55620">
    <property type="entry name" value="Tetrahydrobiopterin biosynthesis enzymes-like"/>
    <property type="match status" value="1"/>
</dbReference>
<dbReference type="Gene3D" id="3.10.270.10">
    <property type="entry name" value="Urate Oxidase"/>
    <property type="match status" value="2"/>
</dbReference>
<dbReference type="EMBL" id="CM017324">
    <property type="protein sequence ID" value="KAE8037976.1"/>
    <property type="molecule type" value="Genomic_DNA"/>
</dbReference>
<dbReference type="GO" id="GO:0019628">
    <property type="term" value="P:urate catabolic process"/>
    <property type="evidence" value="ECO:0007669"/>
    <property type="project" value="UniProtKB-UniPathway"/>
</dbReference>
<name>A0A660KVK9_9ROSI</name>
<gene>
    <name evidence="7" type="ORF">FH972_010524</name>
</gene>
<comment type="pathway">
    <text evidence="1">Purine metabolism; urate degradation; (S)-allantoin from urate: step 1/3.</text>
</comment>
<evidence type="ECO:0000313" key="8">
    <source>
        <dbReference type="Proteomes" id="UP000327013"/>
    </source>
</evidence>
<reference evidence="7 8" key="1">
    <citation type="submission" date="2019-06" db="EMBL/GenBank/DDBJ databases">
        <title>A chromosomal-level reference genome of Carpinus fangiana (Coryloideae, Betulaceae).</title>
        <authorList>
            <person name="Yang X."/>
            <person name="Wang Z."/>
            <person name="Zhang L."/>
            <person name="Hao G."/>
            <person name="Liu J."/>
            <person name="Yang Y."/>
        </authorList>
    </citation>
    <scope>NUCLEOTIDE SEQUENCE [LARGE SCALE GENOMIC DNA]</scope>
    <source>
        <strain evidence="7">Cfa_2016G</strain>
        <tissue evidence="7">Leaf</tissue>
    </source>
</reference>
<organism evidence="7 8">
    <name type="scientific">Carpinus fangiana</name>
    <dbReference type="NCBI Taxonomy" id="176857"/>
    <lineage>
        <taxon>Eukaryota</taxon>
        <taxon>Viridiplantae</taxon>
        <taxon>Streptophyta</taxon>
        <taxon>Embryophyta</taxon>
        <taxon>Tracheophyta</taxon>
        <taxon>Spermatophyta</taxon>
        <taxon>Magnoliopsida</taxon>
        <taxon>eudicotyledons</taxon>
        <taxon>Gunneridae</taxon>
        <taxon>Pentapetalae</taxon>
        <taxon>rosids</taxon>
        <taxon>fabids</taxon>
        <taxon>Fagales</taxon>
        <taxon>Betulaceae</taxon>
        <taxon>Carpinus</taxon>
    </lineage>
</organism>
<dbReference type="PANTHER" id="PTHR42874">
    <property type="entry name" value="URICASE"/>
    <property type="match status" value="1"/>
</dbReference>
<dbReference type="InterPro" id="IPR002042">
    <property type="entry name" value="Uricase"/>
</dbReference>
<dbReference type="GO" id="GO:0006145">
    <property type="term" value="P:purine nucleobase catabolic process"/>
    <property type="evidence" value="ECO:0007669"/>
    <property type="project" value="TreeGrafter"/>
</dbReference>
<accession>A0A660KVK9</accession>
<dbReference type="GO" id="GO:0005777">
    <property type="term" value="C:peroxisome"/>
    <property type="evidence" value="ECO:0007669"/>
    <property type="project" value="TreeGrafter"/>
</dbReference>
<evidence type="ECO:0000256" key="1">
    <source>
        <dbReference type="ARBA" id="ARBA00004831"/>
    </source>
</evidence>
<evidence type="ECO:0000256" key="2">
    <source>
        <dbReference type="ARBA" id="ARBA00009760"/>
    </source>
</evidence>
<evidence type="ECO:0000256" key="3">
    <source>
        <dbReference type="ARBA" id="ARBA00012598"/>
    </source>
</evidence>
<evidence type="ECO:0000256" key="5">
    <source>
        <dbReference type="ARBA" id="ARBA00023002"/>
    </source>
</evidence>
<dbReference type="PRINTS" id="PR00093">
    <property type="entry name" value="URICASE"/>
</dbReference>
<dbReference type="GO" id="GO:0004846">
    <property type="term" value="F:urate oxidase activity"/>
    <property type="evidence" value="ECO:0007669"/>
    <property type="project" value="UniProtKB-EC"/>
</dbReference>
<comment type="similarity">
    <text evidence="2">Belongs to the uricase family.</text>
</comment>
<proteinExistence type="inferred from homology"/>
<sequence>MIAYYGFYCYKQSGFEGFIRDQYTALPETRERLLATEITAAWRYSYESLSSVPQKPHYFTERFLDISSIQLKMPNIHFLPVNLKNKDNQTIVKFADDVFLPTDEPHGSIQASLSRTWSKM</sequence>
<dbReference type="PANTHER" id="PTHR42874:SF1">
    <property type="entry name" value="URICASE"/>
    <property type="match status" value="1"/>
</dbReference>
<dbReference type="Pfam" id="PF01014">
    <property type="entry name" value="Uricase"/>
    <property type="match status" value="2"/>
</dbReference>
<dbReference type="Proteomes" id="UP000327013">
    <property type="component" value="Chromosome 4"/>
</dbReference>
<dbReference type="EC" id="1.7.3.3" evidence="3"/>
<evidence type="ECO:0000256" key="4">
    <source>
        <dbReference type="ARBA" id="ARBA00022631"/>
    </source>
</evidence>
<protein>
    <recommendedName>
        <fullName evidence="3">factor independent urate hydroxylase</fullName>
        <ecNumber evidence="3">1.7.3.3</ecNumber>
    </recommendedName>
    <alternativeName>
        <fullName evidence="6">Urate oxidase</fullName>
    </alternativeName>
</protein>
<evidence type="ECO:0000313" key="7">
    <source>
        <dbReference type="EMBL" id="KAE8037976.1"/>
    </source>
</evidence>
<dbReference type="OrthoDB" id="9992118at2759"/>
<keyword evidence="5" id="KW-0560">Oxidoreductase</keyword>